<feature type="region of interest" description="Disordered" evidence="1">
    <location>
        <begin position="1"/>
        <end position="171"/>
    </location>
</feature>
<dbReference type="Proteomes" id="UP001174997">
    <property type="component" value="Unassembled WGS sequence"/>
</dbReference>
<gene>
    <name evidence="2" type="ORF">QBC41DRAFT_219857</name>
</gene>
<keyword evidence="3" id="KW-1185">Reference proteome</keyword>
<dbReference type="AlphaFoldDB" id="A0AA39ZIE4"/>
<sequence length="229" mass="24126">MTALSLSTPPQPAEGHRQHAAQISRVNNAAGFNGPASIRQQAQAAGAGAGTSTAPSSFSRHNTLLMAQAQPRGQAAGYSSSRNEGNGFGHSQSPGTSAQRPVRPTTNGRHRSISPSSAARRPSSAPGNKQGGSSTHFVNGQHTDDEDEDGNNGAISRPVKPPLLRSKSEHGMRLDDAETVVEEDIHDWGARHGFEDHYQSEAIISQLANVSCVPSPSSHWLLVRSITSC</sequence>
<dbReference type="EMBL" id="JAULSY010000023">
    <property type="protein sequence ID" value="KAK0671222.1"/>
    <property type="molecule type" value="Genomic_DNA"/>
</dbReference>
<feature type="compositionally biased region" description="Polar residues" evidence="1">
    <location>
        <begin position="51"/>
        <end position="62"/>
    </location>
</feature>
<evidence type="ECO:0000256" key="1">
    <source>
        <dbReference type="SAM" id="MobiDB-lite"/>
    </source>
</evidence>
<feature type="compositionally biased region" description="Polar residues" evidence="1">
    <location>
        <begin position="131"/>
        <end position="141"/>
    </location>
</feature>
<protein>
    <submittedName>
        <fullName evidence="2">Uncharacterized protein</fullName>
    </submittedName>
</protein>
<evidence type="ECO:0000313" key="3">
    <source>
        <dbReference type="Proteomes" id="UP001174997"/>
    </source>
</evidence>
<organism evidence="2 3">
    <name type="scientific">Cercophora samala</name>
    <dbReference type="NCBI Taxonomy" id="330535"/>
    <lineage>
        <taxon>Eukaryota</taxon>
        <taxon>Fungi</taxon>
        <taxon>Dikarya</taxon>
        <taxon>Ascomycota</taxon>
        <taxon>Pezizomycotina</taxon>
        <taxon>Sordariomycetes</taxon>
        <taxon>Sordariomycetidae</taxon>
        <taxon>Sordariales</taxon>
        <taxon>Lasiosphaeriaceae</taxon>
        <taxon>Cercophora</taxon>
    </lineage>
</organism>
<comment type="caution">
    <text evidence="2">The sequence shown here is derived from an EMBL/GenBank/DDBJ whole genome shotgun (WGS) entry which is preliminary data.</text>
</comment>
<name>A0AA39ZIE4_9PEZI</name>
<feature type="compositionally biased region" description="Polar residues" evidence="1">
    <location>
        <begin position="77"/>
        <end position="107"/>
    </location>
</feature>
<evidence type="ECO:0000313" key="2">
    <source>
        <dbReference type="EMBL" id="KAK0671222.1"/>
    </source>
</evidence>
<feature type="compositionally biased region" description="Low complexity" evidence="1">
    <location>
        <begin position="113"/>
        <end position="126"/>
    </location>
</feature>
<reference evidence="2" key="1">
    <citation type="submission" date="2023-06" db="EMBL/GenBank/DDBJ databases">
        <title>Genome-scale phylogeny and comparative genomics of the fungal order Sordariales.</title>
        <authorList>
            <consortium name="Lawrence Berkeley National Laboratory"/>
            <person name="Hensen N."/>
            <person name="Bonometti L."/>
            <person name="Westerberg I."/>
            <person name="Brannstrom I.O."/>
            <person name="Guillou S."/>
            <person name="Cros-Aarteil S."/>
            <person name="Calhoun S."/>
            <person name="Haridas S."/>
            <person name="Kuo A."/>
            <person name="Mondo S."/>
            <person name="Pangilinan J."/>
            <person name="Riley R."/>
            <person name="Labutti K."/>
            <person name="Andreopoulos B."/>
            <person name="Lipzen A."/>
            <person name="Chen C."/>
            <person name="Yanf M."/>
            <person name="Daum C."/>
            <person name="Ng V."/>
            <person name="Clum A."/>
            <person name="Steindorff A."/>
            <person name="Ohm R."/>
            <person name="Martin F."/>
            <person name="Silar P."/>
            <person name="Natvig D."/>
            <person name="Lalanne C."/>
            <person name="Gautier V."/>
            <person name="Ament-Velasquez S.L."/>
            <person name="Kruys A."/>
            <person name="Hutchinson M.I."/>
            <person name="Powell A.J."/>
            <person name="Barry K."/>
            <person name="Miller A.N."/>
            <person name="Grigoriev I.V."/>
            <person name="Debuchy R."/>
            <person name="Gladieux P."/>
            <person name="Thoren M.H."/>
            <person name="Johannesson H."/>
        </authorList>
    </citation>
    <scope>NUCLEOTIDE SEQUENCE</scope>
    <source>
        <strain evidence="2">CBS 307.81</strain>
    </source>
</reference>
<proteinExistence type="predicted"/>
<accession>A0AA39ZIE4</accession>